<dbReference type="PIRSF" id="PIRSF015736">
    <property type="entry name" value="MI"/>
    <property type="match status" value="1"/>
</dbReference>
<comment type="caution">
    <text evidence="1">The sequence shown here is derived from an EMBL/GenBank/DDBJ whole genome shotgun (WGS) entry which is preliminary data.</text>
</comment>
<sequence>MAAQLPNLATCRKIGFIVPSSNTAVEPITSAIFHSLHAANIIPLFTRIRVTTVGTDASSTSQFSTQTMIAAAQLLADAEADAILWNGTSGMWVGAGLAADRELAKAMEDATGVPCSTTTLATVAALEKLQVRKLGIAVPYPQALAEKVRDFFTTTHHGWEVVALAALDPAPGGNLAIAKSNLHEIEDVVARAASGGAQAVVVGCTNWPAAPIIEKVEAAGGVVVVDSIVVTVWQGLRMAGYLDLVPGWGRLMAEVV</sequence>
<name>A0A4U0Y4R3_9PEZI</name>
<dbReference type="PANTHER" id="PTHR40267:SF1">
    <property type="entry name" value="BLR3294 PROTEIN"/>
    <property type="match status" value="1"/>
</dbReference>
<dbReference type="InterPro" id="IPR053714">
    <property type="entry name" value="Iso_Racemase_Enz_sf"/>
</dbReference>
<dbReference type="Gene3D" id="3.40.50.12500">
    <property type="match status" value="1"/>
</dbReference>
<dbReference type="EMBL" id="NAJQ01000007">
    <property type="protein sequence ID" value="TKA83518.1"/>
    <property type="molecule type" value="Genomic_DNA"/>
</dbReference>
<protein>
    <recommendedName>
        <fullName evidence="3">Asp/Glu racemase</fullName>
    </recommendedName>
</protein>
<dbReference type="Proteomes" id="UP000309340">
    <property type="component" value="Unassembled WGS sequence"/>
</dbReference>
<dbReference type="STRING" id="329884.A0A4U0Y4R3"/>
<dbReference type="Pfam" id="PF17645">
    <property type="entry name" value="Amdase"/>
    <property type="match status" value="1"/>
</dbReference>
<accession>A0A4U0Y4R3</accession>
<proteinExistence type="predicted"/>
<dbReference type="OrthoDB" id="414270at2759"/>
<evidence type="ECO:0000313" key="2">
    <source>
        <dbReference type="Proteomes" id="UP000309340"/>
    </source>
</evidence>
<gene>
    <name evidence="1" type="ORF">B0A55_00533</name>
</gene>
<evidence type="ECO:0008006" key="3">
    <source>
        <dbReference type="Google" id="ProtNLM"/>
    </source>
</evidence>
<keyword evidence="2" id="KW-1185">Reference proteome</keyword>
<dbReference type="InterPro" id="IPR026286">
    <property type="entry name" value="MaiA/AMDase"/>
</dbReference>
<organism evidence="1 2">
    <name type="scientific">Friedmanniomyces simplex</name>
    <dbReference type="NCBI Taxonomy" id="329884"/>
    <lineage>
        <taxon>Eukaryota</taxon>
        <taxon>Fungi</taxon>
        <taxon>Dikarya</taxon>
        <taxon>Ascomycota</taxon>
        <taxon>Pezizomycotina</taxon>
        <taxon>Dothideomycetes</taxon>
        <taxon>Dothideomycetidae</taxon>
        <taxon>Mycosphaerellales</taxon>
        <taxon>Teratosphaeriaceae</taxon>
        <taxon>Friedmanniomyces</taxon>
    </lineage>
</organism>
<evidence type="ECO:0000313" key="1">
    <source>
        <dbReference type="EMBL" id="TKA83518.1"/>
    </source>
</evidence>
<dbReference type="PANTHER" id="PTHR40267">
    <property type="entry name" value="BLR3294 PROTEIN"/>
    <property type="match status" value="1"/>
</dbReference>
<reference evidence="1 2" key="1">
    <citation type="submission" date="2017-03" db="EMBL/GenBank/DDBJ databases">
        <title>Genomes of endolithic fungi from Antarctica.</title>
        <authorList>
            <person name="Coleine C."/>
            <person name="Masonjones S."/>
            <person name="Stajich J.E."/>
        </authorList>
    </citation>
    <scope>NUCLEOTIDE SEQUENCE [LARGE SCALE GENOMIC DNA]</scope>
    <source>
        <strain evidence="1 2">CCFEE 5184</strain>
    </source>
</reference>
<dbReference type="AlphaFoldDB" id="A0A4U0Y4R3"/>